<reference evidence="1" key="1">
    <citation type="submission" date="2018-02" db="EMBL/GenBank/DDBJ databases">
        <title>Rhizophora mucronata_Transcriptome.</title>
        <authorList>
            <person name="Meera S.P."/>
            <person name="Sreeshan A."/>
            <person name="Augustine A."/>
        </authorList>
    </citation>
    <scope>NUCLEOTIDE SEQUENCE</scope>
    <source>
        <tissue evidence="1">Leaf</tissue>
    </source>
</reference>
<sequence>MMQLASSIHCQKHECLTREFCVGSLWWGRCN</sequence>
<dbReference type="AlphaFoldDB" id="A0A2P2MXU4"/>
<evidence type="ECO:0000313" key="1">
    <source>
        <dbReference type="EMBL" id="MBX35044.1"/>
    </source>
</evidence>
<name>A0A2P2MXU4_RHIMU</name>
<dbReference type="EMBL" id="GGEC01054560">
    <property type="protein sequence ID" value="MBX35044.1"/>
    <property type="molecule type" value="Transcribed_RNA"/>
</dbReference>
<accession>A0A2P2MXU4</accession>
<organism evidence="1">
    <name type="scientific">Rhizophora mucronata</name>
    <name type="common">Asiatic mangrove</name>
    <dbReference type="NCBI Taxonomy" id="61149"/>
    <lineage>
        <taxon>Eukaryota</taxon>
        <taxon>Viridiplantae</taxon>
        <taxon>Streptophyta</taxon>
        <taxon>Embryophyta</taxon>
        <taxon>Tracheophyta</taxon>
        <taxon>Spermatophyta</taxon>
        <taxon>Magnoliopsida</taxon>
        <taxon>eudicotyledons</taxon>
        <taxon>Gunneridae</taxon>
        <taxon>Pentapetalae</taxon>
        <taxon>rosids</taxon>
        <taxon>fabids</taxon>
        <taxon>Malpighiales</taxon>
        <taxon>Rhizophoraceae</taxon>
        <taxon>Rhizophora</taxon>
    </lineage>
</organism>
<protein>
    <submittedName>
        <fullName evidence="1">Uncharacterized protein</fullName>
    </submittedName>
</protein>
<proteinExistence type="predicted"/>